<comment type="caution">
    <text evidence="2">The sequence shown here is derived from an EMBL/GenBank/DDBJ whole genome shotgun (WGS) entry which is preliminary data.</text>
</comment>
<dbReference type="AlphaFoldDB" id="A0A9W4XPK9"/>
<accession>A0A9W4XPK9</accession>
<feature type="transmembrane region" description="Helical" evidence="1">
    <location>
        <begin position="77"/>
        <end position="101"/>
    </location>
</feature>
<keyword evidence="1" id="KW-0812">Transmembrane</keyword>
<keyword evidence="3" id="KW-1185">Reference proteome</keyword>
<keyword evidence="1" id="KW-1133">Transmembrane helix</keyword>
<keyword evidence="1" id="KW-0472">Membrane</keyword>
<dbReference type="EMBL" id="CAOQHR010000008">
    <property type="protein sequence ID" value="CAI6338988.1"/>
    <property type="molecule type" value="Genomic_DNA"/>
</dbReference>
<gene>
    <name evidence="2" type="ORF">PDIGIT_LOCUS12125</name>
</gene>
<evidence type="ECO:0000313" key="3">
    <source>
        <dbReference type="Proteomes" id="UP001152607"/>
    </source>
</evidence>
<organism evidence="2 3">
    <name type="scientific">Periconia digitata</name>
    <dbReference type="NCBI Taxonomy" id="1303443"/>
    <lineage>
        <taxon>Eukaryota</taxon>
        <taxon>Fungi</taxon>
        <taxon>Dikarya</taxon>
        <taxon>Ascomycota</taxon>
        <taxon>Pezizomycotina</taxon>
        <taxon>Dothideomycetes</taxon>
        <taxon>Pleosporomycetidae</taxon>
        <taxon>Pleosporales</taxon>
        <taxon>Massarineae</taxon>
        <taxon>Periconiaceae</taxon>
        <taxon>Periconia</taxon>
    </lineage>
</organism>
<proteinExistence type="predicted"/>
<dbReference type="Proteomes" id="UP001152607">
    <property type="component" value="Unassembled WGS sequence"/>
</dbReference>
<name>A0A9W4XPK9_9PLEO</name>
<protein>
    <submittedName>
        <fullName evidence="2">Uncharacterized protein</fullName>
    </submittedName>
</protein>
<reference evidence="2" key="1">
    <citation type="submission" date="2023-01" db="EMBL/GenBank/DDBJ databases">
        <authorList>
            <person name="Van Ghelder C."/>
            <person name="Rancurel C."/>
        </authorList>
    </citation>
    <scope>NUCLEOTIDE SEQUENCE</scope>
    <source>
        <strain evidence="2">CNCM I-4278</strain>
    </source>
</reference>
<evidence type="ECO:0000256" key="1">
    <source>
        <dbReference type="SAM" id="Phobius"/>
    </source>
</evidence>
<sequence>MQGSPAMTLGPQLESVRQYPRARRLVFSLQVRIVKSIVPLSEPDLSECERQESTGIPFFDLPYIMNNFWLNLVVIDLFYQTVLYPNPILMTTFSVCVYVYIVRTQQTPRAAQKCYVTGLLT</sequence>
<evidence type="ECO:0000313" key="2">
    <source>
        <dbReference type="EMBL" id="CAI6338988.1"/>
    </source>
</evidence>